<dbReference type="STRING" id="388408.LAX5112_02389"/>
<protein>
    <recommendedName>
        <fullName evidence="2">Lnb N-terminal periplasmic domain-containing protein</fullName>
    </recommendedName>
</protein>
<keyword evidence="1" id="KW-0472">Membrane</keyword>
<feature type="domain" description="Lnb N-terminal periplasmic" evidence="2">
    <location>
        <begin position="120"/>
        <end position="277"/>
    </location>
</feature>
<evidence type="ECO:0000313" key="4">
    <source>
        <dbReference type="Proteomes" id="UP000053235"/>
    </source>
</evidence>
<feature type="transmembrane region" description="Helical" evidence="1">
    <location>
        <begin position="33"/>
        <end position="53"/>
    </location>
</feature>
<proteinExistence type="predicted"/>
<evidence type="ECO:0000259" key="2">
    <source>
        <dbReference type="Pfam" id="PF13387"/>
    </source>
</evidence>
<keyword evidence="4" id="KW-1185">Reference proteome</keyword>
<sequence>MLRSIFFAAVGLAVFLAAAFAAAASYYWLGWPNAVRTGLALLWVPVVLALWFVPGRTRRLRRVAGLASLGIFFAAYFTKTPVPQTFVPLHQEVADFNFNGSQVMITNFRDAIHPVGAPAQPRWTTARFNLNDVTGARFILQPFGKSLAMVHVMTSFEFENGDNLAVSFEARRTSWDKFDPLAGFFRHNQLYVVLGTERDLLWKRLAHVPPNELFILDITQPDEEIRTYLQRLLKFSASLHDKPQFYSTITESCFTTLLKLSPHVQEVVPWYDVRRWVPGASIGLLQDLGVVDNGLSAEGLAKRQKLGSDVQPPWEFATSNLWSRHLRAEIGKTD</sequence>
<evidence type="ECO:0000256" key="1">
    <source>
        <dbReference type="SAM" id="Phobius"/>
    </source>
</evidence>
<reference evidence="4" key="1">
    <citation type="submission" date="2015-07" db="EMBL/GenBank/DDBJ databases">
        <authorList>
            <person name="Rodrigo-Torres Lidia"/>
            <person name="Arahal R.David."/>
        </authorList>
    </citation>
    <scope>NUCLEOTIDE SEQUENCE [LARGE SCALE GENOMIC DNA]</scope>
    <source>
        <strain evidence="4">CECT 5112</strain>
    </source>
</reference>
<dbReference type="OrthoDB" id="274718at2"/>
<dbReference type="EMBL" id="CXWD01000008">
    <property type="protein sequence ID" value="CTQ70166.1"/>
    <property type="molecule type" value="Genomic_DNA"/>
</dbReference>
<dbReference type="RefSeq" id="WP_055672006.1">
    <property type="nucleotide sequence ID" value="NZ_CXWD01000008.1"/>
</dbReference>
<evidence type="ECO:0000313" key="3">
    <source>
        <dbReference type="EMBL" id="CTQ70166.1"/>
    </source>
</evidence>
<organism evidence="3 4">
    <name type="scientific">Roseibium alexandrii</name>
    <dbReference type="NCBI Taxonomy" id="388408"/>
    <lineage>
        <taxon>Bacteria</taxon>
        <taxon>Pseudomonadati</taxon>
        <taxon>Pseudomonadota</taxon>
        <taxon>Alphaproteobacteria</taxon>
        <taxon>Hyphomicrobiales</taxon>
        <taxon>Stappiaceae</taxon>
        <taxon>Roseibium</taxon>
    </lineage>
</organism>
<feature type="transmembrane region" description="Helical" evidence="1">
    <location>
        <begin position="60"/>
        <end position="78"/>
    </location>
</feature>
<keyword evidence="1" id="KW-1133">Transmembrane helix</keyword>
<dbReference type="InterPro" id="IPR025178">
    <property type="entry name" value="Lnb_N"/>
</dbReference>
<name>A0A0M7A6W6_9HYPH</name>
<dbReference type="AlphaFoldDB" id="A0A0M7A6W6"/>
<dbReference type="Pfam" id="PF13387">
    <property type="entry name" value="Lnb_N"/>
    <property type="match status" value="1"/>
</dbReference>
<gene>
    <name evidence="3" type="ORF">LAX5112_02389</name>
</gene>
<dbReference type="Proteomes" id="UP000053235">
    <property type="component" value="Unassembled WGS sequence"/>
</dbReference>
<accession>A0A0M7A6W6</accession>
<keyword evidence="1" id="KW-0812">Transmembrane</keyword>